<dbReference type="Proteomes" id="UP000092460">
    <property type="component" value="Unassembled WGS sequence"/>
</dbReference>
<reference evidence="2" key="2">
    <citation type="submission" date="2020-05" db="UniProtKB">
        <authorList>
            <consortium name="EnsemblMetazoa"/>
        </authorList>
    </citation>
    <scope>IDENTIFICATION</scope>
    <source>
        <strain evidence="2">IAEA</strain>
    </source>
</reference>
<feature type="compositionally biased region" description="Low complexity" evidence="1">
    <location>
        <begin position="67"/>
        <end position="77"/>
    </location>
</feature>
<reference evidence="3" key="1">
    <citation type="submission" date="2015-01" db="EMBL/GenBank/DDBJ databases">
        <authorList>
            <person name="Aksoy S."/>
            <person name="Warren W."/>
            <person name="Wilson R.K."/>
        </authorList>
    </citation>
    <scope>NUCLEOTIDE SEQUENCE [LARGE SCALE GENOMIC DNA]</scope>
    <source>
        <strain evidence="3">IAEA</strain>
    </source>
</reference>
<proteinExistence type="predicted"/>
<name>A0A1B0AS02_9MUSC</name>
<feature type="region of interest" description="Disordered" evidence="1">
    <location>
        <begin position="1"/>
        <end position="27"/>
    </location>
</feature>
<dbReference type="AlphaFoldDB" id="A0A1B0AS02"/>
<dbReference type="VEuPathDB" id="VectorBase:GPPI006420"/>
<evidence type="ECO:0000313" key="2">
    <source>
        <dbReference type="EnsemblMetazoa" id="GPPI006420-PA"/>
    </source>
</evidence>
<dbReference type="EnsemblMetazoa" id="GPPI006420-RA">
    <property type="protein sequence ID" value="GPPI006420-PA"/>
    <property type="gene ID" value="GPPI006420"/>
</dbReference>
<feature type="region of interest" description="Disordered" evidence="1">
    <location>
        <begin position="67"/>
        <end position="89"/>
    </location>
</feature>
<evidence type="ECO:0000256" key="1">
    <source>
        <dbReference type="SAM" id="MobiDB-lite"/>
    </source>
</evidence>
<evidence type="ECO:0000313" key="3">
    <source>
        <dbReference type="Proteomes" id="UP000092460"/>
    </source>
</evidence>
<sequence>MYTLPLSCPSSRQWAEGPRINSSSPPCQSEVVVTEKEPLHNSKSGSRLRLQVSFHHTYFRCLSRSTISRSSSVTTATSDDDPIISQDSH</sequence>
<keyword evidence="3" id="KW-1185">Reference proteome</keyword>
<protein>
    <submittedName>
        <fullName evidence="2">Uncharacterized protein</fullName>
    </submittedName>
</protein>
<accession>A0A1B0AS02</accession>
<dbReference type="EMBL" id="JXJN01002632">
    <property type="status" value="NOT_ANNOTATED_CDS"/>
    <property type="molecule type" value="Genomic_DNA"/>
</dbReference>
<organism evidence="2 3">
    <name type="scientific">Glossina palpalis gambiensis</name>
    <dbReference type="NCBI Taxonomy" id="67801"/>
    <lineage>
        <taxon>Eukaryota</taxon>
        <taxon>Metazoa</taxon>
        <taxon>Ecdysozoa</taxon>
        <taxon>Arthropoda</taxon>
        <taxon>Hexapoda</taxon>
        <taxon>Insecta</taxon>
        <taxon>Pterygota</taxon>
        <taxon>Neoptera</taxon>
        <taxon>Endopterygota</taxon>
        <taxon>Diptera</taxon>
        <taxon>Brachycera</taxon>
        <taxon>Muscomorpha</taxon>
        <taxon>Hippoboscoidea</taxon>
        <taxon>Glossinidae</taxon>
        <taxon>Glossina</taxon>
    </lineage>
</organism>